<proteinExistence type="predicted"/>
<dbReference type="AlphaFoldDB" id="X1J208"/>
<organism evidence="1">
    <name type="scientific">marine sediment metagenome</name>
    <dbReference type="NCBI Taxonomy" id="412755"/>
    <lineage>
        <taxon>unclassified sequences</taxon>
        <taxon>metagenomes</taxon>
        <taxon>ecological metagenomes</taxon>
    </lineage>
</organism>
<comment type="caution">
    <text evidence="1">The sequence shown here is derived from an EMBL/GenBank/DDBJ whole genome shotgun (WGS) entry which is preliminary data.</text>
</comment>
<gene>
    <name evidence="1" type="ORF">S03H2_54075</name>
</gene>
<evidence type="ECO:0000313" key="1">
    <source>
        <dbReference type="EMBL" id="GAH63818.1"/>
    </source>
</evidence>
<reference evidence="1" key="1">
    <citation type="journal article" date="2014" name="Front. Microbiol.">
        <title>High frequency of phylogenetically diverse reductive dehalogenase-homologous genes in deep subseafloor sedimentary metagenomes.</title>
        <authorList>
            <person name="Kawai M."/>
            <person name="Futagami T."/>
            <person name="Toyoda A."/>
            <person name="Takaki Y."/>
            <person name="Nishi S."/>
            <person name="Hori S."/>
            <person name="Arai W."/>
            <person name="Tsubouchi T."/>
            <person name="Morono Y."/>
            <person name="Uchiyama I."/>
            <person name="Ito T."/>
            <person name="Fujiyama A."/>
            <person name="Inagaki F."/>
            <person name="Takami H."/>
        </authorList>
    </citation>
    <scope>NUCLEOTIDE SEQUENCE</scope>
    <source>
        <strain evidence="1">Expedition CK06-06</strain>
    </source>
</reference>
<sequence length="53" mass="5880">VMLVVAEPSQKSLDLSSKIIELSKKLGVINIYLIANKIIDDSQIDIINDRIKA</sequence>
<protein>
    <recommendedName>
        <fullName evidence="2">Anion-transporting ATPase-like domain-containing protein</fullName>
    </recommendedName>
</protein>
<dbReference type="EMBL" id="BARU01034444">
    <property type="protein sequence ID" value="GAH63818.1"/>
    <property type="molecule type" value="Genomic_DNA"/>
</dbReference>
<evidence type="ECO:0008006" key="2">
    <source>
        <dbReference type="Google" id="ProtNLM"/>
    </source>
</evidence>
<accession>X1J208</accession>
<name>X1J208_9ZZZZ</name>
<feature type="non-terminal residue" evidence="1">
    <location>
        <position position="1"/>
    </location>
</feature>